<evidence type="ECO:0000313" key="2">
    <source>
        <dbReference type="EMBL" id="GAO29357.1"/>
    </source>
</evidence>
<keyword evidence="3" id="KW-1185">Reference proteome</keyword>
<feature type="transmembrane region" description="Helical" evidence="1">
    <location>
        <begin position="220"/>
        <end position="239"/>
    </location>
</feature>
<feature type="transmembrane region" description="Helical" evidence="1">
    <location>
        <begin position="56"/>
        <end position="83"/>
    </location>
</feature>
<evidence type="ECO:0000313" key="3">
    <source>
        <dbReference type="Proteomes" id="UP000032900"/>
    </source>
</evidence>
<name>A0A0E9LUT3_9BACT</name>
<feature type="transmembrane region" description="Helical" evidence="1">
    <location>
        <begin position="103"/>
        <end position="127"/>
    </location>
</feature>
<keyword evidence="1" id="KW-1133">Transmembrane helix</keyword>
<gene>
    <name evidence="2" type="ORF">JCM15548_11534</name>
</gene>
<reference evidence="2 3" key="1">
    <citation type="journal article" date="2015" name="Microbes Environ.">
        <title>Distribution and evolution of nitrogen fixation genes in the phylum bacteroidetes.</title>
        <authorList>
            <person name="Inoue J."/>
            <person name="Oshima K."/>
            <person name="Suda W."/>
            <person name="Sakamoto M."/>
            <person name="Iino T."/>
            <person name="Noda S."/>
            <person name="Hongoh Y."/>
            <person name="Hattori M."/>
            <person name="Ohkuma M."/>
        </authorList>
    </citation>
    <scope>NUCLEOTIDE SEQUENCE [LARGE SCALE GENOMIC DNA]</scope>
    <source>
        <strain evidence="2">JCM 15548</strain>
    </source>
</reference>
<proteinExistence type="predicted"/>
<dbReference type="EMBL" id="BAZW01000008">
    <property type="protein sequence ID" value="GAO29357.1"/>
    <property type="molecule type" value="Genomic_DNA"/>
</dbReference>
<feature type="transmembrane region" description="Helical" evidence="1">
    <location>
        <begin position="173"/>
        <end position="190"/>
    </location>
</feature>
<keyword evidence="1" id="KW-0812">Transmembrane</keyword>
<protein>
    <submittedName>
        <fullName evidence="2">Uncharacterized protein</fullName>
    </submittedName>
</protein>
<evidence type="ECO:0000256" key="1">
    <source>
        <dbReference type="SAM" id="Phobius"/>
    </source>
</evidence>
<comment type="caution">
    <text evidence="2">The sequence shown here is derived from an EMBL/GenBank/DDBJ whole genome shotgun (WGS) entry which is preliminary data.</text>
</comment>
<organism evidence="2 3">
    <name type="scientific">Geofilum rubicundum JCM 15548</name>
    <dbReference type="NCBI Taxonomy" id="1236989"/>
    <lineage>
        <taxon>Bacteria</taxon>
        <taxon>Pseudomonadati</taxon>
        <taxon>Bacteroidota</taxon>
        <taxon>Bacteroidia</taxon>
        <taxon>Marinilabiliales</taxon>
        <taxon>Marinilabiliaceae</taxon>
        <taxon>Geofilum</taxon>
    </lineage>
</organism>
<sequence>MRYASFFIPAPFINYCTFKNFSFTLFFKVLLEMETKNNPSEDLKHIRQMMEASSKFLSLSGLSGIAVGSFALAGSAIAYFILLEGGTLKYDEFLQVLNRGNHFPFRTAMLLNALFVLFSALISAWYISYRTSKKRKLKFWTPSAKKMVWSLFSVLSVGGIFCLLLLYNGYFRLIAASMLLFYGLALLHASKYSMQNISALAYTEITIGLLATLFHNYGLLLWTLGFGFVHIVYGIVMYFKYDRPLAKLHAKQQQK</sequence>
<accession>A0A0E9LUT3</accession>
<dbReference type="AlphaFoldDB" id="A0A0E9LUT3"/>
<feature type="transmembrane region" description="Helical" evidence="1">
    <location>
        <begin position="197"/>
        <end position="214"/>
    </location>
</feature>
<dbReference type="STRING" id="1236989.JCM15548_11534"/>
<dbReference type="Proteomes" id="UP000032900">
    <property type="component" value="Unassembled WGS sequence"/>
</dbReference>
<keyword evidence="1" id="KW-0472">Membrane</keyword>
<feature type="transmembrane region" description="Helical" evidence="1">
    <location>
        <begin position="148"/>
        <end position="167"/>
    </location>
</feature>